<sequence>MYKRSCRPCYFHQRQARLVTALQSFSKSPFSSAMEGSIGSPIESRIAVVSGGNKGIGLEICRQLASSGVRVILTARDVSLGMEALEKLKESGLSNVIFHHLDVTDASSIDSLADFIKTQFGKLDILVNNAAVGGLTVDFSALKESRPTDHENERDTGEIPEWLQPHVVQTYEMAEQCLRTNYNGIKAVTAALIPLLQSSDEGRIINVSSTLGQLRVISNEELQRELSDVDSLTEERLDEVMQLFLKHFKDGELRNHGWPTMAAAYKVSKVLNNAYTRVLAKNLPSLCVNCVNPGFIKTDLNYNSGILGVEEGARGPVLLALGCHGKATGHFFDQDKLSDF</sequence>
<organism evidence="4 5">
    <name type="scientific">Zingiber officinale</name>
    <name type="common">Ginger</name>
    <name type="synonym">Amomum zingiber</name>
    <dbReference type="NCBI Taxonomy" id="94328"/>
    <lineage>
        <taxon>Eukaryota</taxon>
        <taxon>Viridiplantae</taxon>
        <taxon>Streptophyta</taxon>
        <taxon>Embryophyta</taxon>
        <taxon>Tracheophyta</taxon>
        <taxon>Spermatophyta</taxon>
        <taxon>Magnoliopsida</taxon>
        <taxon>Liliopsida</taxon>
        <taxon>Zingiberales</taxon>
        <taxon>Zingiberaceae</taxon>
        <taxon>Zingiber</taxon>
    </lineage>
</organism>
<evidence type="ECO:0000313" key="4">
    <source>
        <dbReference type="EMBL" id="KAG6474881.1"/>
    </source>
</evidence>
<evidence type="ECO:0008006" key="6">
    <source>
        <dbReference type="Google" id="ProtNLM"/>
    </source>
</evidence>
<keyword evidence="5" id="KW-1185">Reference proteome</keyword>
<gene>
    <name evidence="4" type="ORF">ZIOFF_064097</name>
</gene>
<protein>
    <recommendedName>
        <fullName evidence="6">(+)-neomenthol dehydrogenase-like</fullName>
    </recommendedName>
</protein>
<dbReference type="PANTHER" id="PTHR43490:SF98">
    <property type="entry name" value="OS02G0640600 PROTEIN"/>
    <property type="match status" value="1"/>
</dbReference>
<dbReference type="Pfam" id="PF00106">
    <property type="entry name" value="adh_short"/>
    <property type="match status" value="2"/>
</dbReference>
<name>A0A8J5CYH8_ZINOF</name>
<dbReference type="Proteomes" id="UP000734854">
    <property type="component" value="Unassembled WGS sequence"/>
</dbReference>
<evidence type="ECO:0000313" key="5">
    <source>
        <dbReference type="Proteomes" id="UP000734854"/>
    </source>
</evidence>
<evidence type="ECO:0000256" key="3">
    <source>
        <dbReference type="ARBA" id="ARBA00023002"/>
    </source>
</evidence>
<keyword evidence="3" id="KW-0560">Oxidoreductase</keyword>
<dbReference type="PANTHER" id="PTHR43490">
    <property type="entry name" value="(+)-NEOMENTHOL DEHYDROGENASE"/>
    <property type="match status" value="1"/>
</dbReference>
<comment type="similarity">
    <text evidence="1">Belongs to the short-chain dehydrogenases/reductases (SDR) family.</text>
</comment>
<dbReference type="InterPro" id="IPR002347">
    <property type="entry name" value="SDR_fam"/>
</dbReference>
<evidence type="ECO:0000256" key="2">
    <source>
        <dbReference type="ARBA" id="ARBA00022857"/>
    </source>
</evidence>
<keyword evidence="2" id="KW-0521">NADP</keyword>
<evidence type="ECO:0000256" key="1">
    <source>
        <dbReference type="ARBA" id="ARBA00006484"/>
    </source>
</evidence>
<dbReference type="EMBL" id="JACMSC010000018">
    <property type="protein sequence ID" value="KAG6474881.1"/>
    <property type="molecule type" value="Genomic_DNA"/>
</dbReference>
<dbReference type="GO" id="GO:0016491">
    <property type="term" value="F:oxidoreductase activity"/>
    <property type="evidence" value="ECO:0007669"/>
    <property type="project" value="UniProtKB-KW"/>
</dbReference>
<comment type="caution">
    <text evidence="4">The sequence shown here is derived from an EMBL/GenBank/DDBJ whole genome shotgun (WGS) entry which is preliminary data.</text>
</comment>
<proteinExistence type="inferred from homology"/>
<dbReference type="AlphaFoldDB" id="A0A8J5CYH8"/>
<dbReference type="GO" id="GO:0016020">
    <property type="term" value="C:membrane"/>
    <property type="evidence" value="ECO:0007669"/>
    <property type="project" value="TreeGrafter"/>
</dbReference>
<accession>A0A8J5CYH8</accession>
<reference evidence="4 5" key="1">
    <citation type="submission" date="2020-08" db="EMBL/GenBank/DDBJ databases">
        <title>Plant Genome Project.</title>
        <authorList>
            <person name="Zhang R.-G."/>
        </authorList>
    </citation>
    <scope>NUCLEOTIDE SEQUENCE [LARGE SCALE GENOMIC DNA]</scope>
    <source>
        <tissue evidence="4">Rhizome</tissue>
    </source>
</reference>